<evidence type="ECO:0000256" key="14">
    <source>
        <dbReference type="ARBA" id="ARBA00031542"/>
    </source>
</evidence>
<keyword evidence="11 16" id="KW-0472">Membrane</keyword>
<sequence length="284" mass="30983">MQKTKALFAGLGTVAVMAAVFFGMSYLRQGGATPTQADLLALAPSLDGTQPDGDVRSDGETLVVDGSLRLMFEYFLTAVGEKNPDEIRAAIERELDQRLRPAPAAEAKRLLGRYFAYKRALVAAEQQLQGHGDSLDDMRARMEAMRQTRARFFSPREAQALFGDEDAYNADALARLEVLHDKTLSAAQQKDKLAKLDAALSPEMREAKEAPLHILKLEAAVSKMRERGASDDEVYRMRAAALNPGAAERLAKLDLELAERAKSRAALAASKAADTHDGMHAEAR</sequence>
<evidence type="ECO:0000256" key="12">
    <source>
        <dbReference type="ARBA" id="ARBA00023186"/>
    </source>
</evidence>
<name>A0ABS2IDF7_9GAMM</name>
<evidence type="ECO:0000256" key="5">
    <source>
        <dbReference type="ARBA" id="ARBA00022475"/>
    </source>
</evidence>
<accession>A0ABS2IDF7</accession>
<evidence type="ECO:0000313" key="18">
    <source>
        <dbReference type="Proteomes" id="UP000717995"/>
    </source>
</evidence>
<keyword evidence="12" id="KW-0143">Chaperone</keyword>
<comment type="similarity">
    <text evidence="3">Belongs to the lipase chaperone family.</text>
</comment>
<evidence type="ECO:0000313" key="17">
    <source>
        <dbReference type="EMBL" id="MBM7060329.1"/>
    </source>
</evidence>
<comment type="subcellular location">
    <subcellularLocation>
        <location evidence="2">Cell inner membrane</location>
        <topology evidence="2">Single-pass membrane protein</topology>
        <orientation evidence="2">Periplasmic side</orientation>
    </subcellularLocation>
</comment>
<dbReference type="InterPro" id="IPR004961">
    <property type="entry name" value="Lipase_chaperone"/>
</dbReference>
<keyword evidence="18" id="KW-1185">Reference proteome</keyword>
<dbReference type="Proteomes" id="UP000717995">
    <property type="component" value="Unassembled WGS sequence"/>
</dbReference>
<keyword evidence="7 16" id="KW-0812">Transmembrane</keyword>
<keyword evidence="6" id="KW-0997">Cell inner membrane</keyword>
<evidence type="ECO:0000256" key="1">
    <source>
        <dbReference type="ARBA" id="ARBA00003280"/>
    </source>
</evidence>
<protein>
    <recommendedName>
        <fullName evidence="4">Lipase chaperone</fullName>
    </recommendedName>
    <alternativeName>
        <fullName evidence="15">Lipase foldase</fullName>
    </alternativeName>
    <alternativeName>
        <fullName evidence="13">Lipase helper protein</fullName>
    </alternativeName>
    <alternativeName>
        <fullName evidence="14">Lipase modulator</fullName>
    </alternativeName>
</protein>
<keyword evidence="8" id="KW-0442">Lipid degradation</keyword>
<keyword evidence="10" id="KW-0443">Lipid metabolism</keyword>
<evidence type="ECO:0000256" key="11">
    <source>
        <dbReference type="ARBA" id="ARBA00023136"/>
    </source>
</evidence>
<comment type="function">
    <text evidence="1">May be involved in the folding of the extracellular lipase during its passage through the periplasm.</text>
</comment>
<organism evidence="17 18">
    <name type="scientific">Zestomonas insulae</name>
    <dbReference type="NCBI Taxonomy" id="2809017"/>
    <lineage>
        <taxon>Bacteria</taxon>
        <taxon>Pseudomonadati</taxon>
        <taxon>Pseudomonadota</taxon>
        <taxon>Gammaproteobacteria</taxon>
        <taxon>Pseudomonadales</taxon>
        <taxon>Pseudomonadaceae</taxon>
        <taxon>Zestomonas</taxon>
    </lineage>
</organism>
<evidence type="ECO:0000256" key="15">
    <source>
        <dbReference type="ARBA" id="ARBA00033028"/>
    </source>
</evidence>
<evidence type="ECO:0000256" key="6">
    <source>
        <dbReference type="ARBA" id="ARBA00022519"/>
    </source>
</evidence>
<dbReference type="Pfam" id="PF03280">
    <property type="entry name" value="Lipase_chap"/>
    <property type="match status" value="1"/>
</dbReference>
<keyword evidence="9 16" id="KW-1133">Transmembrane helix</keyword>
<proteinExistence type="inferred from homology"/>
<evidence type="ECO:0000256" key="10">
    <source>
        <dbReference type="ARBA" id="ARBA00023098"/>
    </source>
</evidence>
<comment type="caution">
    <text evidence="17">The sequence shown here is derived from an EMBL/GenBank/DDBJ whole genome shotgun (WGS) entry which is preliminary data.</text>
</comment>
<dbReference type="SUPFAM" id="SSF158855">
    <property type="entry name" value="Lipase chaperone-like"/>
    <property type="match status" value="1"/>
</dbReference>
<evidence type="ECO:0000256" key="9">
    <source>
        <dbReference type="ARBA" id="ARBA00022989"/>
    </source>
</evidence>
<feature type="transmembrane region" description="Helical" evidence="16">
    <location>
        <begin position="7"/>
        <end position="27"/>
    </location>
</feature>
<keyword evidence="5" id="KW-1003">Cell membrane</keyword>
<evidence type="ECO:0000256" key="2">
    <source>
        <dbReference type="ARBA" id="ARBA00004383"/>
    </source>
</evidence>
<reference evidence="17 18" key="1">
    <citation type="submission" date="2021-02" db="EMBL/GenBank/DDBJ databases">
        <authorList>
            <person name="Lee D.-H."/>
        </authorList>
    </citation>
    <scope>NUCLEOTIDE SEQUENCE [LARGE SCALE GENOMIC DNA]</scope>
    <source>
        <strain evidence="17 18">UL073</strain>
    </source>
</reference>
<evidence type="ECO:0000256" key="16">
    <source>
        <dbReference type="SAM" id="Phobius"/>
    </source>
</evidence>
<evidence type="ECO:0000256" key="13">
    <source>
        <dbReference type="ARBA" id="ARBA00030948"/>
    </source>
</evidence>
<gene>
    <name evidence="17" type="ORF">JQX08_06390</name>
</gene>
<dbReference type="InterPro" id="IPR010916">
    <property type="entry name" value="TonB_box_CS"/>
</dbReference>
<evidence type="ECO:0000256" key="3">
    <source>
        <dbReference type="ARBA" id="ARBA00010358"/>
    </source>
</evidence>
<evidence type="ECO:0000256" key="4">
    <source>
        <dbReference type="ARBA" id="ARBA00019692"/>
    </source>
</evidence>
<dbReference type="RefSeq" id="WP_204915453.1">
    <property type="nucleotide sequence ID" value="NZ_JAFEUP010000002.1"/>
</dbReference>
<evidence type="ECO:0000256" key="7">
    <source>
        <dbReference type="ARBA" id="ARBA00022692"/>
    </source>
</evidence>
<dbReference type="EMBL" id="JAFEUP010000002">
    <property type="protein sequence ID" value="MBM7060329.1"/>
    <property type="molecule type" value="Genomic_DNA"/>
</dbReference>
<evidence type="ECO:0000256" key="8">
    <source>
        <dbReference type="ARBA" id="ARBA00022963"/>
    </source>
</evidence>
<dbReference type="PROSITE" id="PS00430">
    <property type="entry name" value="TONB_DEPENDENT_REC_1"/>
    <property type="match status" value="1"/>
</dbReference>